<protein>
    <submittedName>
        <fullName evidence="2">M23 family metallopeptidase</fullName>
        <ecNumber evidence="2">3.4.-.-</ecNumber>
    </submittedName>
</protein>
<feature type="domain" description="M23ase beta-sheet core" evidence="1">
    <location>
        <begin position="74"/>
        <end position="164"/>
    </location>
</feature>
<dbReference type="EC" id="3.4.-.-" evidence="2"/>
<gene>
    <name evidence="2" type="ORF">ABXS70_18650</name>
</gene>
<dbReference type="Gene3D" id="2.70.70.10">
    <property type="entry name" value="Glucose Permease (Domain IIA)"/>
    <property type="match status" value="1"/>
</dbReference>
<sequence>MQINEERMKDLNISEVIIHPVFNHLFLTIEHPEGQYQYIGDALGRDCMITRFKDGWMRMYDGDGMLNEDWYTWGADVLAPFDGVVKSIFINPITNNPGTLTPGRASSIVFEREDGVLVTYAHVMDISVKEGDIVTTGQVVAKAGNNGYSRNPHIHVGAWLGDTPLQIRFDLQRMGTQMKEFGDRLYLC</sequence>
<dbReference type="SUPFAM" id="SSF51261">
    <property type="entry name" value="Duplicated hybrid motif"/>
    <property type="match status" value="1"/>
</dbReference>
<dbReference type="Pfam" id="PF01551">
    <property type="entry name" value="Peptidase_M23"/>
    <property type="match status" value="1"/>
</dbReference>
<dbReference type="CDD" id="cd12797">
    <property type="entry name" value="M23_peptidase"/>
    <property type="match status" value="1"/>
</dbReference>
<evidence type="ECO:0000313" key="2">
    <source>
        <dbReference type="EMBL" id="XCP93246.1"/>
    </source>
</evidence>
<reference evidence="2" key="1">
    <citation type="submission" date="2024-05" db="EMBL/GenBank/DDBJ databases">
        <title>Draft genome assemblies of 36 bacteria isolated from hibernating arctic ground squirrels.</title>
        <authorList>
            <person name="McKee H."/>
            <person name="Mullen L."/>
            <person name="Drown D.M."/>
            <person name="Duddleston K.N."/>
        </authorList>
    </citation>
    <scope>NUCLEOTIDE SEQUENCE</scope>
    <source>
        <strain evidence="2">AN1007</strain>
    </source>
</reference>
<dbReference type="InterPro" id="IPR011055">
    <property type="entry name" value="Dup_hybrid_motif"/>
</dbReference>
<keyword evidence="2" id="KW-0378">Hydrolase</keyword>
<dbReference type="EMBL" id="CP159992">
    <property type="protein sequence ID" value="XCP93246.1"/>
    <property type="molecule type" value="Genomic_DNA"/>
</dbReference>
<evidence type="ECO:0000259" key="1">
    <source>
        <dbReference type="Pfam" id="PF01551"/>
    </source>
</evidence>
<dbReference type="AlphaFoldDB" id="A0AAU8N9F1"/>
<dbReference type="GO" id="GO:0004222">
    <property type="term" value="F:metalloendopeptidase activity"/>
    <property type="evidence" value="ECO:0007669"/>
    <property type="project" value="TreeGrafter"/>
</dbReference>
<dbReference type="InterPro" id="IPR050570">
    <property type="entry name" value="Cell_wall_metabolism_enzyme"/>
</dbReference>
<dbReference type="InterPro" id="IPR016047">
    <property type="entry name" value="M23ase_b-sheet_dom"/>
</dbReference>
<dbReference type="PANTHER" id="PTHR21666:SF270">
    <property type="entry name" value="MUREIN HYDROLASE ACTIVATOR ENVC"/>
    <property type="match status" value="1"/>
</dbReference>
<dbReference type="PANTHER" id="PTHR21666">
    <property type="entry name" value="PEPTIDASE-RELATED"/>
    <property type="match status" value="1"/>
</dbReference>
<proteinExistence type="predicted"/>
<name>A0AAU8N9F1_9BACL</name>
<accession>A0AAU8N9F1</accession>
<dbReference type="RefSeq" id="WP_366289920.1">
    <property type="nucleotide sequence ID" value="NZ_CP159992.1"/>
</dbReference>
<organism evidence="2">
    <name type="scientific">Paenibacillus sp. AN1007</name>
    <dbReference type="NCBI Taxonomy" id="3151385"/>
    <lineage>
        <taxon>Bacteria</taxon>
        <taxon>Bacillati</taxon>
        <taxon>Bacillota</taxon>
        <taxon>Bacilli</taxon>
        <taxon>Bacillales</taxon>
        <taxon>Paenibacillaceae</taxon>
        <taxon>Paenibacillus</taxon>
    </lineage>
</organism>